<dbReference type="OMA" id="IHYHQWC"/>
<dbReference type="VEuPathDB" id="VectorBase:PHUM191920"/>
<dbReference type="FunCoup" id="E0VGS7">
    <property type="interactions" value="192"/>
</dbReference>
<feature type="active site" description="Nucleophile" evidence="6 7">
    <location>
        <position position="135"/>
    </location>
</feature>
<dbReference type="EnsemblMetazoa" id="PHUM191920-RA">
    <property type="protein sequence ID" value="PHUM191920-PA"/>
    <property type="gene ID" value="PHUM191920"/>
</dbReference>
<keyword evidence="5 7" id="KW-0378">Hydrolase</keyword>
<keyword evidence="8" id="KW-0472">Membrane</keyword>
<evidence type="ECO:0000256" key="8">
    <source>
        <dbReference type="SAM" id="Phobius"/>
    </source>
</evidence>
<dbReference type="Pfam" id="PF07722">
    <property type="entry name" value="Peptidase_C26"/>
    <property type="match status" value="1"/>
</dbReference>
<feature type="transmembrane region" description="Helical" evidence="8">
    <location>
        <begin position="6"/>
        <end position="21"/>
    </location>
</feature>
<comment type="similarity">
    <text evidence="2">Belongs to the peptidase C26 family.</text>
</comment>
<keyword evidence="11" id="KW-1185">Reference proteome</keyword>
<name>E0VGS7_PEDHC</name>
<keyword evidence="8" id="KW-0812">Transmembrane</keyword>
<sequence length="320" mass="37281">MKVFIYLFIINIFLINGFVLNRKKRFCHNNRPIIGVLTQEVTGLLEQNYGKHCSYVAASYVKHLESAGARVVPIWIGADESYYRNILSLINGVLLPGGASEFNVTNGYAAAGWYIMSIADEFNKNGDYFPIWGTCLGFELITYLSNNNNDLREDCKSSNEALPIKFKPDFGNSRLFRLIPSEIVEILCKQNSTINFHQYCITEKLLYKYDLFKIWKVLSTNFDECGLEFVSSIEHNIYPYFGVQFHPEKPAYEWNPKHNTPHTRDVIKANQYFMEFFVDETRKNCHTFTSEEQERENLIYNFPTTYGLPQSTFTQIYFFD</sequence>
<dbReference type="HOGENOM" id="CLU_058704_1_0_1"/>
<dbReference type="eggNOG" id="KOG1559">
    <property type="taxonomic scope" value="Eukaryota"/>
</dbReference>
<comment type="catalytic activity">
    <reaction evidence="7">
        <text>(6S)-5,6,7,8-tetrahydrofolyl-(gamma-L-Glu)(n) + (n-1) H2O = (6S)-5,6,7,8-tetrahydrofolate + (n-1) L-glutamate</text>
        <dbReference type="Rhea" id="RHEA:56784"/>
        <dbReference type="Rhea" id="RHEA-COMP:14738"/>
        <dbReference type="ChEBI" id="CHEBI:15377"/>
        <dbReference type="ChEBI" id="CHEBI:29985"/>
        <dbReference type="ChEBI" id="CHEBI:57453"/>
        <dbReference type="ChEBI" id="CHEBI:141005"/>
        <dbReference type="EC" id="3.4.19.9"/>
    </reaction>
</comment>
<dbReference type="AlphaFoldDB" id="E0VGS7"/>
<gene>
    <name evidence="10" type="primary">8240166</name>
    <name evidence="9" type="ORF">Phum_PHUM191920</name>
</gene>
<organism>
    <name type="scientific">Pediculus humanus subsp. corporis</name>
    <name type="common">Body louse</name>
    <dbReference type="NCBI Taxonomy" id="121224"/>
    <lineage>
        <taxon>Eukaryota</taxon>
        <taxon>Metazoa</taxon>
        <taxon>Ecdysozoa</taxon>
        <taxon>Arthropoda</taxon>
        <taxon>Hexapoda</taxon>
        <taxon>Insecta</taxon>
        <taxon>Pterygota</taxon>
        <taxon>Neoptera</taxon>
        <taxon>Paraneoptera</taxon>
        <taxon>Psocodea</taxon>
        <taxon>Troctomorpha</taxon>
        <taxon>Phthiraptera</taxon>
        <taxon>Anoplura</taxon>
        <taxon>Pediculidae</taxon>
        <taxon>Pediculus</taxon>
    </lineage>
</organism>
<evidence type="ECO:0000313" key="11">
    <source>
        <dbReference type="Proteomes" id="UP000009046"/>
    </source>
</evidence>
<evidence type="ECO:0000256" key="2">
    <source>
        <dbReference type="ARBA" id="ARBA00011083"/>
    </source>
</evidence>
<dbReference type="STRING" id="121224.E0VGS7"/>
<dbReference type="GO" id="GO:0034722">
    <property type="term" value="F:gamma-glutamyl-peptidase activity"/>
    <property type="evidence" value="ECO:0007669"/>
    <property type="project" value="UniProtKB-UniRule"/>
</dbReference>
<evidence type="ECO:0000256" key="3">
    <source>
        <dbReference type="ARBA" id="ARBA00022525"/>
    </source>
</evidence>
<dbReference type="InterPro" id="IPR011697">
    <property type="entry name" value="Peptidase_C26"/>
</dbReference>
<comment type="subcellular location">
    <subcellularLocation>
        <location evidence="1">Secreted</location>
        <location evidence="1">Extracellular space</location>
    </subcellularLocation>
</comment>
<dbReference type="InParanoid" id="E0VGS7"/>
<feature type="active site" evidence="7">
    <location>
        <position position="246"/>
    </location>
</feature>
<dbReference type="PANTHER" id="PTHR11315">
    <property type="entry name" value="PROTEASE FAMILY C26 GAMMA-GLUTAMYL HYDROLASE"/>
    <property type="match status" value="1"/>
</dbReference>
<dbReference type="GO" id="GO:0005576">
    <property type="term" value="C:extracellular region"/>
    <property type="evidence" value="ECO:0007669"/>
    <property type="project" value="UniProtKB-SubCell"/>
</dbReference>
<dbReference type="Gene3D" id="3.40.50.880">
    <property type="match status" value="1"/>
</dbReference>
<dbReference type="InterPro" id="IPR015527">
    <property type="entry name" value="Pept_C26_g-glut_hydrolase"/>
</dbReference>
<feature type="active site" description="Proton donor" evidence="6">
    <location>
        <position position="246"/>
    </location>
</feature>
<dbReference type="GO" id="GO:0005773">
    <property type="term" value="C:vacuole"/>
    <property type="evidence" value="ECO:0007669"/>
    <property type="project" value="TreeGrafter"/>
</dbReference>
<dbReference type="EC" id="3.4.19.9" evidence="7"/>
<keyword evidence="4" id="KW-0732">Signal</keyword>
<evidence type="ECO:0000256" key="5">
    <source>
        <dbReference type="ARBA" id="ARBA00022801"/>
    </source>
</evidence>
<dbReference type="InterPro" id="IPR029062">
    <property type="entry name" value="Class_I_gatase-like"/>
</dbReference>
<dbReference type="PROSITE" id="PS51273">
    <property type="entry name" value="GATASE_TYPE_1"/>
    <property type="match status" value="1"/>
</dbReference>
<dbReference type="GO" id="GO:0046900">
    <property type="term" value="P:tetrahydrofolylpolyglutamate metabolic process"/>
    <property type="evidence" value="ECO:0007669"/>
    <property type="project" value="TreeGrafter"/>
</dbReference>
<dbReference type="FunFam" id="3.40.50.880:FF:000024">
    <property type="entry name" value="Folate gamma-glutamyl hydrolase"/>
    <property type="match status" value="1"/>
</dbReference>
<dbReference type="CTD" id="8240166"/>
<evidence type="ECO:0000313" key="9">
    <source>
        <dbReference type="EMBL" id="EEB12583.1"/>
    </source>
</evidence>
<dbReference type="SUPFAM" id="SSF52317">
    <property type="entry name" value="Class I glutamine amidotransferase-like"/>
    <property type="match status" value="1"/>
</dbReference>
<evidence type="ECO:0000313" key="10">
    <source>
        <dbReference type="EnsemblMetazoa" id="PHUM191920-PA"/>
    </source>
</evidence>
<dbReference type="RefSeq" id="XP_002425321.1">
    <property type="nucleotide sequence ID" value="XM_002425276.1"/>
</dbReference>
<keyword evidence="8" id="KW-1133">Transmembrane helix</keyword>
<protein>
    <recommendedName>
        <fullName evidence="7">folate gamma-glutamyl hydrolase</fullName>
        <ecNumber evidence="7">3.4.19.9</ecNumber>
    </recommendedName>
</protein>
<evidence type="ECO:0000256" key="4">
    <source>
        <dbReference type="ARBA" id="ARBA00022729"/>
    </source>
</evidence>
<proteinExistence type="inferred from homology"/>
<reference evidence="9" key="2">
    <citation type="submission" date="2007-04" db="EMBL/GenBank/DDBJ databases">
        <title>The genome of the human body louse.</title>
        <authorList>
            <consortium name="The Human Body Louse Genome Consortium"/>
            <person name="Kirkness E."/>
            <person name="Walenz B."/>
            <person name="Hass B."/>
            <person name="Bruggner R."/>
            <person name="Strausberg R."/>
        </authorList>
    </citation>
    <scope>NUCLEOTIDE SEQUENCE</scope>
    <source>
        <strain evidence="9">USDA</strain>
    </source>
</reference>
<dbReference type="KEGG" id="phu:Phum_PHUM191920"/>
<dbReference type="EMBL" id="AAZO01002228">
    <property type="status" value="NOT_ANNOTATED_CDS"/>
    <property type="molecule type" value="Genomic_DNA"/>
</dbReference>
<dbReference type="PROSITE" id="PS51275">
    <property type="entry name" value="PEPTIDASE_C26_GGH"/>
    <property type="match status" value="1"/>
</dbReference>
<dbReference type="Proteomes" id="UP000009046">
    <property type="component" value="Unassembled WGS sequence"/>
</dbReference>
<dbReference type="PANTHER" id="PTHR11315:SF0">
    <property type="entry name" value="FOLATE GAMMA-GLUTAMYL HYDROLASE"/>
    <property type="match status" value="1"/>
</dbReference>
<dbReference type="MEROPS" id="C26.A22"/>
<dbReference type="OrthoDB" id="64220at2759"/>
<reference evidence="10" key="3">
    <citation type="submission" date="2020-05" db="UniProtKB">
        <authorList>
            <consortium name="EnsemblMetazoa"/>
        </authorList>
    </citation>
    <scope>IDENTIFICATION</scope>
    <source>
        <strain evidence="10">USDA</strain>
    </source>
</reference>
<evidence type="ECO:0000256" key="1">
    <source>
        <dbReference type="ARBA" id="ARBA00004239"/>
    </source>
</evidence>
<evidence type="ECO:0000256" key="6">
    <source>
        <dbReference type="PIRSR" id="PIRSR615527-1"/>
    </source>
</evidence>
<reference evidence="9" key="1">
    <citation type="submission" date="2007-04" db="EMBL/GenBank/DDBJ databases">
        <title>Annotation of Pediculus humanus corporis strain USDA.</title>
        <authorList>
            <person name="Kirkness E."/>
            <person name="Hannick L."/>
            <person name="Hass B."/>
            <person name="Bruggner R."/>
            <person name="Lawson D."/>
            <person name="Bidwell S."/>
            <person name="Joardar V."/>
            <person name="Caler E."/>
            <person name="Walenz B."/>
            <person name="Inman J."/>
            <person name="Schobel S."/>
            <person name="Galinsky K."/>
            <person name="Amedeo P."/>
            <person name="Strausberg R."/>
        </authorList>
    </citation>
    <scope>NUCLEOTIDE SEQUENCE</scope>
    <source>
        <strain evidence="9">USDA</strain>
    </source>
</reference>
<accession>E0VGS7</accession>
<dbReference type="GeneID" id="8240166"/>
<evidence type="ECO:0000256" key="7">
    <source>
        <dbReference type="PROSITE-ProRule" id="PRU00607"/>
    </source>
</evidence>
<keyword evidence="3" id="KW-0964">Secreted</keyword>
<dbReference type="EMBL" id="DS235151">
    <property type="protein sequence ID" value="EEB12583.1"/>
    <property type="molecule type" value="Genomic_DNA"/>
</dbReference>